<name>A0A1G1YM68_9BACT</name>
<sequence>MIDPKDLEALIKDLKFDRNELEYEQFDPGKVPSDTDLSSWETSLTDPAQHNNQQFRYLVHAVSDSTSGDNLIQKLAVLKDKMLDDSIEINDIDLLTNPEKITEKRVISTSLIDQDHTDTWRAVGYILRVPVDNILKTCAEDCGTDFMRGAQTTNTLYQKRDTNGIANPNTVLAHSSPKSYNEIVLAGTGRTGQKVEIVGVFIKIFPDGEEVDPESTSQIRYAAYRLNVPIIKIKERVNEYADSKPETYSKETGFGVNDNRIRYMFDSEKQLLDVAIYGGKKSRSMTPDERRKFCALTREYLTTNPDPTIERLVTEAEKVPDSTLQQKVEEERKYQKQKSGLFPDTYLLEKIFPNELDKEFSKYIKAFEPMMNTKIDGIKKP</sequence>
<organism evidence="2 3">
    <name type="scientific">Candidatus Buchananbacteria bacterium RIFCSPLOWO2_01_FULL_40_23b</name>
    <dbReference type="NCBI Taxonomy" id="1797544"/>
    <lineage>
        <taxon>Bacteria</taxon>
        <taxon>Candidatus Buchananiibacteriota</taxon>
    </lineage>
</organism>
<evidence type="ECO:0000313" key="3">
    <source>
        <dbReference type="Proteomes" id="UP000178122"/>
    </source>
</evidence>
<proteinExistence type="predicted"/>
<dbReference type="EMBL" id="MHIN01000048">
    <property type="protein sequence ID" value="OGY53381.1"/>
    <property type="molecule type" value="Genomic_DNA"/>
</dbReference>
<protein>
    <submittedName>
        <fullName evidence="2">Uncharacterized protein</fullName>
    </submittedName>
</protein>
<reference evidence="2 3" key="1">
    <citation type="journal article" date="2016" name="Nat. Commun.">
        <title>Thousands of microbial genomes shed light on interconnected biogeochemical processes in an aquifer system.</title>
        <authorList>
            <person name="Anantharaman K."/>
            <person name="Brown C.T."/>
            <person name="Hug L.A."/>
            <person name="Sharon I."/>
            <person name="Castelle C.J."/>
            <person name="Probst A.J."/>
            <person name="Thomas B.C."/>
            <person name="Singh A."/>
            <person name="Wilkins M.J."/>
            <person name="Karaoz U."/>
            <person name="Brodie E.L."/>
            <person name="Williams K.H."/>
            <person name="Hubbard S.S."/>
            <person name="Banfield J.F."/>
        </authorList>
    </citation>
    <scope>NUCLEOTIDE SEQUENCE [LARGE SCALE GENOMIC DNA]</scope>
</reference>
<evidence type="ECO:0000256" key="1">
    <source>
        <dbReference type="SAM" id="MobiDB-lite"/>
    </source>
</evidence>
<dbReference type="AlphaFoldDB" id="A0A1G1YM68"/>
<gene>
    <name evidence="2" type="ORF">A2912_02035</name>
</gene>
<evidence type="ECO:0000313" key="2">
    <source>
        <dbReference type="EMBL" id="OGY53381.1"/>
    </source>
</evidence>
<feature type="region of interest" description="Disordered" evidence="1">
    <location>
        <begin position="25"/>
        <end position="45"/>
    </location>
</feature>
<dbReference type="Proteomes" id="UP000178122">
    <property type="component" value="Unassembled WGS sequence"/>
</dbReference>
<accession>A0A1G1YM68</accession>
<comment type="caution">
    <text evidence="2">The sequence shown here is derived from an EMBL/GenBank/DDBJ whole genome shotgun (WGS) entry which is preliminary data.</text>
</comment>
<feature type="compositionally biased region" description="Polar residues" evidence="1">
    <location>
        <begin position="35"/>
        <end position="45"/>
    </location>
</feature>